<accession>A0ABP7CSI7</accession>
<gene>
    <name evidence="2" type="ORF">GCM10022204_09150</name>
</gene>
<reference evidence="3" key="1">
    <citation type="journal article" date="2019" name="Int. J. Syst. Evol. Microbiol.">
        <title>The Global Catalogue of Microorganisms (GCM) 10K type strain sequencing project: providing services to taxonomists for standard genome sequencing and annotation.</title>
        <authorList>
            <consortium name="The Broad Institute Genomics Platform"/>
            <consortium name="The Broad Institute Genome Sequencing Center for Infectious Disease"/>
            <person name="Wu L."/>
            <person name="Ma J."/>
        </authorList>
    </citation>
    <scope>NUCLEOTIDE SEQUENCE [LARGE SCALE GENOMIC DNA]</scope>
    <source>
        <strain evidence="3">JCM 16548</strain>
    </source>
</reference>
<dbReference type="Pfam" id="PF00480">
    <property type="entry name" value="ROK"/>
    <property type="match status" value="1"/>
</dbReference>
<dbReference type="EMBL" id="BAAAYX010000002">
    <property type="protein sequence ID" value="GAA3695530.1"/>
    <property type="molecule type" value="Genomic_DNA"/>
</dbReference>
<dbReference type="RefSeq" id="WP_344811082.1">
    <property type="nucleotide sequence ID" value="NZ_BAAAYX010000002.1"/>
</dbReference>
<dbReference type="Gene3D" id="3.30.420.40">
    <property type="match status" value="2"/>
</dbReference>
<sequence length="310" mass="31271">MSETVLAIDIGGTKIAAAVVDAEGTVLADRLEPTAASPDPETVFAGVAAAVRGLSDQLRPTDGRIRVGISSAGPIDGPAGTVSPVNIGAWRGFPVAARVREVLAETHGADVVSVGLAGDGHCFALGEHWLGAGRDVDSMMGVVLSTGVGGGVVVDNRLFAGSTGNAVHLGHISVNAWGPRCVCGGQGCTEMYARGPALVAAAQEQGWAGGDDARALTADARAGDDIAVRVIDQGMRALAAGIATTATELDVAVVVLGGGVSRAGEVIFEPLRRHLRDFAVLDYVAALEVRPAVLETAGLLGAAALAFSRE</sequence>
<dbReference type="Proteomes" id="UP001500051">
    <property type="component" value="Unassembled WGS sequence"/>
</dbReference>
<evidence type="ECO:0000313" key="2">
    <source>
        <dbReference type="EMBL" id="GAA3695530.1"/>
    </source>
</evidence>
<dbReference type="PANTHER" id="PTHR18964:SF169">
    <property type="entry name" value="N-ACETYLMANNOSAMINE KINASE"/>
    <property type="match status" value="1"/>
</dbReference>
<name>A0ABP7CSI7_9ACTN</name>
<comment type="caution">
    <text evidence="2">The sequence shown here is derived from an EMBL/GenBank/DDBJ whole genome shotgun (WGS) entry which is preliminary data.</text>
</comment>
<dbReference type="PANTHER" id="PTHR18964">
    <property type="entry name" value="ROK (REPRESSOR, ORF, KINASE) FAMILY"/>
    <property type="match status" value="1"/>
</dbReference>
<proteinExistence type="inferred from homology"/>
<protein>
    <submittedName>
        <fullName evidence="2">ROK family protein</fullName>
    </submittedName>
</protein>
<evidence type="ECO:0000313" key="3">
    <source>
        <dbReference type="Proteomes" id="UP001500051"/>
    </source>
</evidence>
<dbReference type="SUPFAM" id="SSF53067">
    <property type="entry name" value="Actin-like ATPase domain"/>
    <property type="match status" value="1"/>
</dbReference>
<dbReference type="InterPro" id="IPR043129">
    <property type="entry name" value="ATPase_NBD"/>
</dbReference>
<comment type="similarity">
    <text evidence="1">Belongs to the ROK (NagC/XylR) family.</text>
</comment>
<dbReference type="InterPro" id="IPR000600">
    <property type="entry name" value="ROK"/>
</dbReference>
<evidence type="ECO:0000256" key="1">
    <source>
        <dbReference type="ARBA" id="ARBA00006479"/>
    </source>
</evidence>
<keyword evidence="3" id="KW-1185">Reference proteome</keyword>
<organism evidence="2 3">
    <name type="scientific">Microlunatus aurantiacus</name>
    <dbReference type="NCBI Taxonomy" id="446786"/>
    <lineage>
        <taxon>Bacteria</taxon>
        <taxon>Bacillati</taxon>
        <taxon>Actinomycetota</taxon>
        <taxon>Actinomycetes</taxon>
        <taxon>Propionibacteriales</taxon>
        <taxon>Propionibacteriaceae</taxon>
        <taxon>Microlunatus</taxon>
    </lineage>
</organism>